<feature type="compositionally biased region" description="Acidic residues" evidence="4">
    <location>
        <begin position="183"/>
        <end position="194"/>
    </location>
</feature>
<evidence type="ECO:0000256" key="1">
    <source>
        <dbReference type="ARBA" id="ARBA00004613"/>
    </source>
</evidence>
<dbReference type="Pfam" id="PF01395">
    <property type="entry name" value="PBP_GOBP"/>
    <property type="match status" value="1"/>
</dbReference>
<accession>A0ABN8I8B6</accession>
<feature type="region of interest" description="Disordered" evidence="4">
    <location>
        <begin position="155"/>
        <end position="198"/>
    </location>
</feature>
<protein>
    <submittedName>
        <fullName evidence="5">Uncharacterized protein</fullName>
    </submittedName>
</protein>
<feature type="compositionally biased region" description="Polar residues" evidence="4">
    <location>
        <begin position="48"/>
        <end position="61"/>
    </location>
</feature>
<dbReference type="InterPro" id="IPR036728">
    <property type="entry name" value="PBP_GOBP_sf"/>
</dbReference>
<feature type="compositionally biased region" description="Basic and acidic residues" evidence="4">
    <location>
        <begin position="103"/>
        <end position="120"/>
    </location>
</feature>
<dbReference type="InterPro" id="IPR052295">
    <property type="entry name" value="Odorant-binding_protein"/>
</dbReference>
<evidence type="ECO:0000313" key="6">
    <source>
        <dbReference type="Proteomes" id="UP000837857"/>
    </source>
</evidence>
<dbReference type="CDD" id="cd23992">
    <property type="entry name" value="PBP_GOBP"/>
    <property type="match status" value="1"/>
</dbReference>
<evidence type="ECO:0000256" key="2">
    <source>
        <dbReference type="ARBA" id="ARBA00008098"/>
    </source>
</evidence>
<organism evidence="5 6">
    <name type="scientific">Iphiclides podalirius</name>
    <name type="common">scarce swallowtail</name>
    <dbReference type="NCBI Taxonomy" id="110791"/>
    <lineage>
        <taxon>Eukaryota</taxon>
        <taxon>Metazoa</taxon>
        <taxon>Ecdysozoa</taxon>
        <taxon>Arthropoda</taxon>
        <taxon>Hexapoda</taxon>
        <taxon>Insecta</taxon>
        <taxon>Pterygota</taxon>
        <taxon>Neoptera</taxon>
        <taxon>Endopterygota</taxon>
        <taxon>Lepidoptera</taxon>
        <taxon>Glossata</taxon>
        <taxon>Ditrysia</taxon>
        <taxon>Papilionoidea</taxon>
        <taxon>Papilionidae</taxon>
        <taxon>Papilioninae</taxon>
        <taxon>Iphiclides</taxon>
    </lineage>
</organism>
<keyword evidence="6" id="KW-1185">Reference proteome</keyword>
<feature type="region of interest" description="Disordered" evidence="4">
    <location>
        <begin position="23"/>
        <end position="61"/>
    </location>
</feature>
<evidence type="ECO:0000256" key="4">
    <source>
        <dbReference type="SAM" id="MobiDB-lite"/>
    </source>
</evidence>
<dbReference type="InterPro" id="IPR006170">
    <property type="entry name" value="PBP/GOBP"/>
</dbReference>
<feature type="region of interest" description="Disordered" evidence="4">
    <location>
        <begin position="92"/>
        <end position="120"/>
    </location>
</feature>
<dbReference type="PANTHER" id="PTHR21066:SF9">
    <property type="entry name" value="ODORANT-BINDING PROTEIN 59A"/>
    <property type="match status" value="1"/>
</dbReference>
<sequence>MQALNCRIRTAPSKESELMRIYSSCADKPNRRFPNSRKSQNSHRDEAPTTTHRSTTRNNYDSIKKIKENEWTTKRYRQWERVVVTDTTTEKSDYDYTTDDEADRSTDGDEEGTNRRREMVGIERGGEIKLGEDYSDDLTQYENYRTLIKRAIRKEVGRRKEKSSPQRSRYNPNARRRPKEDESLRDEEDSEDNEDSSKDEACALHCFMETLKMTDERGFPNRHLVMQAITKDIEDEELKEFLQESTEECFEILNASKDDKCDFAKDLLICLSDKGKNNCDDWKNDGRDVQGPVARGYSNLW</sequence>
<reference evidence="5" key="1">
    <citation type="submission" date="2022-03" db="EMBL/GenBank/DDBJ databases">
        <authorList>
            <person name="Martin H S."/>
        </authorList>
    </citation>
    <scope>NUCLEOTIDE SEQUENCE</scope>
</reference>
<dbReference type="Gene3D" id="1.10.238.20">
    <property type="entry name" value="Pheromone/general odorant binding protein domain"/>
    <property type="match status" value="1"/>
</dbReference>
<dbReference type="EMBL" id="OW152830">
    <property type="protein sequence ID" value="CAH2048759.1"/>
    <property type="molecule type" value="Genomic_DNA"/>
</dbReference>
<evidence type="ECO:0000313" key="5">
    <source>
        <dbReference type="EMBL" id="CAH2048759.1"/>
    </source>
</evidence>
<dbReference type="SUPFAM" id="SSF47565">
    <property type="entry name" value="Insect pheromone/odorant-binding proteins"/>
    <property type="match status" value="1"/>
</dbReference>
<comment type="similarity">
    <text evidence="2">Belongs to the PBP/GOBP family.</text>
</comment>
<feature type="non-terminal residue" evidence="5">
    <location>
        <position position="301"/>
    </location>
</feature>
<name>A0ABN8I8B6_9NEOP</name>
<comment type="subcellular location">
    <subcellularLocation>
        <location evidence="1">Secreted</location>
    </subcellularLocation>
</comment>
<evidence type="ECO:0000256" key="3">
    <source>
        <dbReference type="ARBA" id="ARBA00022525"/>
    </source>
</evidence>
<gene>
    <name evidence="5" type="ORF">IPOD504_LOCUS6353</name>
</gene>
<dbReference type="Proteomes" id="UP000837857">
    <property type="component" value="Chromosome 18"/>
</dbReference>
<proteinExistence type="inferred from homology"/>
<keyword evidence="3" id="KW-0964">Secreted</keyword>
<dbReference type="PANTHER" id="PTHR21066">
    <property type="entry name" value="ODORANT-BINDING PROTEIN 59A-RELATED"/>
    <property type="match status" value="1"/>
</dbReference>